<sequence length="122" mass="13808">MQTYISLKFVLASLIVIATVVYGQCEKLSIPKADKEQFKFYKQSYYKDLFKAIEPRPLKCITVGKFASAGFNIKRGGVVTMYEKSECRGVSKDRKIPGSSMPGNNMKDYGILFESIRYTPNP</sequence>
<keyword evidence="1" id="KW-0732">Signal</keyword>
<evidence type="ECO:0000256" key="1">
    <source>
        <dbReference type="SAM" id="SignalP"/>
    </source>
</evidence>
<comment type="caution">
    <text evidence="2">The sequence shown here is derived from an EMBL/GenBank/DDBJ whole genome shotgun (WGS) entry which is preliminary data.</text>
</comment>
<dbReference type="Proteomes" id="UP000187429">
    <property type="component" value="Unassembled WGS sequence"/>
</dbReference>
<feature type="chain" id="PRO_5012096591" evidence="1">
    <location>
        <begin position="24"/>
        <end position="122"/>
    </location>
</feature>
<dbReference type="OrthoDB" id="5645136at2759"/>
<dbReference type="EMBL" id="LSSM01002290">
    <property type="protein sequence ID" value="OMJ22298.1"/>
    <property type="molecule type" value="Genomic_DNA"/>
</dbReference>
<gene>
    <name evidence="2" type="ORF">AYI69_g5444</name>
</gene>
<dbReference type="AlphaFoldDB" id="A0A1R1Y5W4"/>
<reference evidence="3" key="1">
    <citation type="submission" date="2017-01" db="EMBL/GenBank/DDBJ databases">
        <authorList>
            <person name="Wang Y."/>
            <person name="White M."/>
            <person name="Kvist S."/>
            <person name="Moncalvo J.-M."/>
        </authorList>
    </citation>
    <scope>NUCLEOTIDE SEQUENCE [LARGE SCALE GENOMIC DNA]</scope>
    <source>
        <strain evidence="3">ID-206-W2</strain>
    </source>
</reference>
<evidence type="ECO:0000313" key="3">
    <source>
        <dbReference type="Proteomes" id="UP000187429"/>
    </source>
</evidence>
<accession>A0A1R1Y5W4</accession>
<proteinExistence type="predicted"/>
<name>A0A1R1Y5W4_9FUNG</name>
<protein>
    <submittedName>
        <fullName evidence="2">Uncharacterized protein</fullName>
    </submittedName>
</protein>
<feature type="signal peptide" evidence="1">
    <location>
        <begin position="1"/>
        <end position="23"/>
    </location>
</feature>
<keyword evidence="3" id="KW-1185">Reference proteome</keyword>
<organism evidence="2 3">
    <name type="scientific">Smittium culicis</name>
    <dbReference type="NCBI Taxonomy" id="133412"/>
    <lineage>
        <taxon>Eukaryota</taxon>
        <taxon>Fungi</taxon>
        <taxon>Fungi incertae sedis</taxon>
        <taxon>Zoopagomycota</taxon>
        <taxon>Kickxellomycotina</taxon>
        <taxon>Harpellomycetes</taxon>
        <taxon>Harpellales</taxon>
        <taxon>Legeriomycetaceae</taxon>
        <taxon>Smittium</taxon>
    </lineage>
</organism>
<evidence type="ECO:0000313" key="2">
    <source>
        <dbReference type="EMBL" id="OMJ22298.1"/>
    </source>
</evidence>